<dbReference type="Proteomes" id="UP000466607">
    <property type="component" value="Chromosome"/>
</dbReference>
<dbReference type="EMBL" id="AP022586">
    <property type="protein sequence ID" value="BBY18274.1"/>
    <property type="molecule type" value="Genomic_DNA"/>
</dbReference>
<reference evidence="1 2" key="1">
    <citation type="journal article" date="2019" name="Emerg. Microbes Infect.">
        <title>Comprehensive subspecies identification of 175 nontuberculous mycobacteria species based on 7547 genomic profiles.</title>
        <authorList>
            <person name="Matsumoto Y."/>
            <person name="Kinjo T."/>
            <person name="Motooka D."/>
            <person name="Nabeya D."/>
            <person name="Jung N."/>
            <person name="Uechi K."/>
            <person name="Horii T."/>
            <person name="Iida T."/>
            <person name="Fujita J."/>
            <person name="Nakamura S."/>
        </authorList>
    </citation>
    <scope>NUCLEOTIDE SEQUENCE [LARGE SCALE GENOMIC DNA]</scope>
    <source>
        <strain evidence="1 2">JCM 17423</strain>
    </source>
</reference>
<sequence>MAAGVDTRHGVGASASLNAYWTVGQGRAKWATSPKPWTTLYNLLRKYMSDAKAKGWPRRTT</sequence>
<name>A0AAD1INB1_9MYCO</name>
<evidence type="ECO:0000313" key="1">
    <source>
        <dbReference type="EMBL" id="BBY18274.1"/>
    </source>
</evidence>
<accession>A0AAD1INB1</accession>
<proteinExistence type="predicted"/>
<dbReference type="AlphaFoldDB" id="A0AAD1INB1"/>
<evidence type="ECO:0000313" key="2">
    <source>
        <dbReference type="Proteomes" id="UP000466607"/>
    </source>
</evidence>
<keyword evidence="2" id="KW-1185">Reference proteome</keyword>
<protein>
    <submittedName>
        <fullName evidence="1">Uncharacterized protein</fullName>
    </submittedName>
</protein>
<gene>
    <name evidence="1" type="ORF">MLIT_38660</name>
</gene>
<organism evidence="1 2">
    <name type="scientific">Mycolicibacterium litorale</name>
    <dbReference type="NCBI Taxonomy" id="758802"/>
    <lineage>
        <taxon>Bacteria</taxon>
        <taxon>Bacillati</taxon>
        <taxon>Actinomycetota</taxon>
        <taxon>Actinomycetes</taxon>
        <taxon>Mycobacteriales</taxon>
        <taxon>Mycobacteriaceae</taxon>
        <taxon>Mycolicibacterium</taxon>
    </lineage>
</organism>